<evidence type="ECO:0008006" key="4">
    <source>
        <dbReference type="Google" id="ProtNLM"/>
    </source>
</evidence>
<accession>A0A1G2NEE0</accession>
<proteinExistence type="predicted"/>
<organism evidence="2 3">
    <name type="scientific">Candidatus Taylorbacteria bacterium RIFCSPLOWO2_01_FULL_48_100</name>
    <dbReference type="NCBI Taxonomy" id="1802322"/>
    <lineage>
        <taxon>Bacteria</taxon>
        <taxon>Candidatus Tayloriibacteriota</taxon>
    </lineage>
</organism>
<dbReference type="Proteomes" id="UP000177797">
    <property type="component" value="Unassembled WGS sequence"/>
</dbReference>
<evidence type="ECO:0000313" key="3">
    <source>
        <dbReference type="Proteomes" id="UP000177797"/>
    </source>
</evidence>
<reference evidence="2 3" key="1">
    <citation type="journal article" date="2016" name="Nat. Commun.">
        <title>Thousands of microbial genomes shed light on interconnected biogeochemical processes in an aquifer system.</title>
        <authorList>
            <person name="Anantharaman K."/>
            <person name="Brown C.T."/>
            <person name="Hug L.A."/>
            <person name="Sharon I."/>
            <person name="Castelle C.J."/>
            <person name="Probst A.J."/>
            <person name="Thomas B.C."/>
            <person name="Singh A."/>
            <person name="Wilkins M.J."/>
            <person name="Karaoz U."/>
            <person name="Brodie E.L."/>
            <person name="Williams K.H."/>
            <person name="Hubbard S.S."/>
            <person name="Banfield J.F."/>
        </authorList>
    </citation>
    <scope>NUCLEOTIDE SEQUENCE [LARGE SCALE GENOMIC DNA]</scope>
</reference>
<name>A0A1G2NEE0_9BACT</name>
<keyword evidence="1" id="KW-1133">Transmembrane helix</keyword>
<dbReference type="AlphaFoldDB" id="A0A1G2NEE0"/>
<gene>
    <name evidence="2" type="ORF">A2938_01140</name>
</gene>
<keyword evidence="1" id="KW-0812">Transmembrane</keyword>
<dbReference type="EMBL" id="MHSA01000012">
    <property type="protein sequence ID" value="OHA34434.1"/>
    <property type="molecule type" value="Genomic_DNA"/>
</dbReference>
<feature type="transmembrane region" description="Helical" evidence="1">
    <location>
        <begin position="59"/>
        <end position="77"/>
    </location>
</feature>
<sequence length="90" mass="10279">MSLYRILAIIVLLVSATVSPHPITLALAAIGIFLFPRFWEAVACGVFLDALYSVSEPRWFGFQFIYTVIMLALIVAIERLKKSLRWYSRN</sequence>
<keyword evidence="1" id="KW-0472">Membrane</keyword>
<comment type="caution">
    <text evidence="2">The sequence shown here is derived from an EMBL/GenBank/DDBJ whole genome shotgun (WGS) entry which is preliminary data.</text>
</comment>
<evidence type="ECO:0000256" key="1">
    <source>
        <dbReference type="SAM" id="Phobius"/>
    </source>
</evidence>
<protein>
    <recommendedName>
        <fullName evidence="4">Rod shape-determining protein MreD</fullName>
    </recommendedName>
</protein>
<evidence type="ECO:0000313" key="2">
    <source>
        <dbReference type="EMBL" id="OHA34434.1"/>
    </source>
</evidence>